<protein>
    <submittedName>
        <fullName evidence="2">Uncharacterized protein</fullName>
    </submittedName>
</protein>
<keyword evidence="3" id="KW-1185">Reference proteome</keyword>
<reference evidence="2 3" key="2">
    <citation type="submission" date="2018-12" db="EMBL/GenBank/DDBJ databases">
        <title>Rhizobacter gummiphilus sp. nov., a rubber-degrading bacterium isolated from the soil of a botanical garden in Japan.</title>
        <authorList>
            <person name="Shunsuke S.S."/>
        </authorList>
    </citation>
    <scope>NUCLEOTIDE SEQUENCE [LARGE SCALE GENOMIC DNA]</scope>
    <source>
        <strain evidence="2 3">S-16</strain>
    </source>
</reference>
<evidence type="ECO:0000313" key="2">
    <source>
        <dbReference type="EMBL" id="RQP25044.1"/>
    </source>
</evidence>
<evidence type="ECO:0000313" key="3">
    <source>
        <dbReference type="Proteomes" id="UP000267464"/>
    </source>
</evidence>
<feature type="transmembrane region" description="Helical" evidence="1">
    <location>
        <begin position="6"/>
        <end position="25"/>
    </location>
</feature>
<keyword evidence="1" id="KW-0472">Membrane</keyword>
<accession>A0A3N7HS72</accession>
<name>A0A3N7HS72_9BURK</name>
<comment type="caution">
    <text evidence="2">The sequence shown here is derived from an EMBL/GenBank/DDBJ whole genome shotgun (WGS) entry which is preliminary data.</text>
</comment>
<organism evidence="2 3">
    <name type="scientific">Piscinibacter terrae</name>
    <dbReference type="NCBI Taxonomy" id="2496871"/>
    <lineage>
        <taxon>Bacteria</taxon>
        <taxon>Pseudomonadati</taxon>
        <taxon>Pseudomonadota</taxon>
        <taxon>Betaproteobacteria</taxon>
        <taxon>Burkholderiales</taxon>
        <taxon>Sphaerotilaceae</taxon>
        <taxon>Piscinibacter</taxon>
    </lineage>
</organism>
<dbReference type="AlphaFoldDB" id="A0A3N7HS72"/>
<gene>
    <name evidence="2" type="ORF">DZC73_09320</name>
</gene>
<proteinExistence type="predicted"/>
<reference evidence="2 3" key="1">
    <citation type="submission" date="2018-08" db="EMBL/GenBank/DDBJ databases">
        <authorList>
            <person name="Khan S.A."/>
            <person name="Jeon C.O."/>
            <person name="Chun B.H."/>
            <person name="Jeong S.E."/>
        </authorList>
    </citation>
    <scope>NUCLEOTIDE SEQUENCE [LARGE SCALE GENOMIC DNA]</scope>
    <source>
        <strain evidence="2 3">S-16</strain>
    </source>
</reference>
<keyword evidence="1" id="KW-0812">Transmembrane</keyword>
<keyword evidence="1" id="KW-1133">Transmembrane helix</keyword>
<evidence type="ECO:0000256" key="1">
    <source>
        <dbReference type="SAM" id="Phobius"/>
    </source>
</evidence>
<dbReference type="EMBL" id="QUSW01000002">
    <property type="protein sequence ID" value="RQP25044.1"/>
    <property type="molecule type" value="Genomic_DNA"/>
</dbReference>
<dbReference type="RefSeq" id="WP_124539951.1">
    <property type="nucleotide sequence ID" value="NZ_QUSW01000002.1"/>
</dbReference>
<dbReference type="Proteomes" id="UP000267464">
    <property type="component" value="Unassembled WGS sequence"/>
</dbReference>
<sequence length="179" mass="19901">MDKRQRSFYFSFGLAIAIGLTLLVLKNIQRSARTEGEKAYGPSLPVDDLVPGSHRMVTDVSPGASNSGGRNILLLRKGDGSLRAWTIPTQMGQPTAPGGDWFTPGQVCEPFEVDTQREEVRCTMRLVEDRSTVLHWTWDGKSLDHLAPHMRAVPGREEKGRFKFDIETPDVSKHGAPTR</sequence>